<dbReference type="InterPro" id="IPR000014">
    <property type="entry name" value="PAS"/>
</dbReference>
<keyword evidence="3" id="KW-1185">Reference proteome</keyword>
<dbReference type="CDD" id="cd00130">
    <property type="entry name" value="PAS"/>
    <property type="match status" value="1"/>
</dbReference>
<protein>
    <submittedName>
        <fullName evidence="2">PAS domain-containing protein</fullName>
    </submittedName>
</protein>
<sequence length="174" mass="19983">MVRPVITPSGVESPFGENEIIVSKTDLKGRITYVNDVFLRVSRYDFKEIVGAPHNIIRHPDMPGCVFKLMWDTIQNGGEMFAYVLNLASNGDHYWVFAHVTPSRDVDGRMIGFHSNRRKPTPEQVARIAPLYRMLREQEERWPNRKDGMAQAHATLMATLSERGLNYEQFAFSI</sequence>
<dbReference type="NCBIfam" id="TIGR00229">
    <property type="entry name" value="sensory_box"/>
    <property type="match status" value="1"/>
</dbReference>
<organism evidence="2 3">
    <name type="scientific">Azospirillum lipoferum</name>
    <dbReference type="NCBI Taxonomy" id="193"/>
    <lineage>
        <taxon>Bacteria</taxon>
        <taxon>Pseudomonadati</taxon>
        <taxon>Pseudomonadota</taxon>
        <taxon>Alphaproteobacteria</taxon>
        <taxon>Rhodospirillales</taxon>
        <taxon>Azospirillaceae</taxon>
        <taxon>Azospirillum</taxon>
    </lineage>
</organism>
<evidence type="ECO:0000313" key="3">
    <source>
        <dbReference type="Proteomes" id="UP000324927"/>
    </source>
</evidence>
<proteinExistence type="predicted"/>
<dbReference type="Gene3D" id="3.30.450.20">
    <property type="entry name" value="PAS domain"/>
    <property type="match status" value="1"/>
</dbReference>
<dbReference type="InterPro" id="IPR035965">
    <property type="entry name" value="PAS-like_dom_sf"/>
</dbReference>
<dbReference type="OrthoDB" id="266313at2"/>
<dbReference type="EMBL" id="VTTN01000005">
    <property type="protein sequence ID" value="KAA0595643.1"/>
    <property type="molecule type" value="Genomic_DNA"/>
</dbReference>
<evidence type="ECO:0000259" key="1">
    <source>
        <dbReference type="Pfam" id="PF08447"/>
    </source>
</evidence>
<reference evidence="2 3" key="1">
    <citation type="submission" date="2019-08" db="EMBL/GenBank/DDBJ databases">
        <authorList>
            <person name="Grouzdev D."/>
            <person name="Tikhonova E."/>
            <person name="Kravchenko I."/>
        </authorList>
    </citation>
    <scope>NUCLEOTIDE SEQUENCE [LARGE SCALE GENOMIC DNA]</scope>
    <source>
        <strain evidence="2 3">59b</strain>
    </source>
</reference>
<dbReference type="RefSeq" id="WP_149231828.1">
    <property type="nucleotide sequence ID" value="NZ_JALJXJ010000006.1"/>
</dbReference>
<evidence type="ECO:0000313" key="2">
    <source>
        <dbReference type="EMBL" id="KAA0595643.1"/>
    </source>
</evidence>
<dbReference type="InterPro" id="IPR013655">
    <property type="entry name" value="PAS_fold_3"/>
</dbReference>
<comment type="caution">
    <text evidence="2">The sequence shown here is derived from an EMBL/GenBank/DDBJ whole genome shotgun (WGS) entry which is preliminary data.</text>
</comment>
<dbReference type="Proteomes" id="UP000324927">
    <property type="component" value="Unassembled WGS sequence"/>
</dbReference>
<dbReference type="SUPFAM" id="SSF55785">
    <property type="entry name" value="PYP-like sensor domain (PAS domain)"/>
    <property type="match status" value="1"/>
</dbReference>
<gene>
    <name evidence="2" type="ORF">FZ942_14690</name>
</gene>
<dbReference type="Pfam" id="PF08447">
    <property type="entry name" value="PAS_3"/>
    <property type="match status" value="1"/>
</dbReference>
<name>A0A5A9GMP7_AZOLI</name>
<feature type="domain" description="PAS fold-3" evidence="1">
    <location>
        <begin position="32"/>
        <end position="113"/>
    </location>
</feature>
<dbReference type="AlphaFoldDB" id="A0A5A9GMP7"/>
<accession>A0A5A9GMP7</accession>